<dbReference type="Proteomes" id="UP001176478">
    <property type="component" value="Unassembled WGS sequence"/>
</dbReference>
<dbReference type="RefSeq" id="WP_226619013.1">
    <property type="nucleotide sequence ID" value="NZ_JARRYG010000013.1"/>
</dbReference>
<gene>
    <name evidence="1" type="ORF">P7V44_12920</name>
    <name evidence="2" type="ORF">Q5E86_15885</name>
</gene>
<evidence type="ECO:0000313" key="3">
    <source>
        <dbReference type="Proteomes" id="UP001156701"/>
    </source>
</evidence>
<evidence type="ECO:0000313" key="1">
    <source>
        <dbReference type="EMBL" id="MDG4697138.1"/>
    </source>
</evidence>
<dbReference type="AlphaFoldDB" id="A0AA42FI96"/>
<protein>
    <submittedName>
        <fullName evidence="1">DUF1460 domain-containing protein</fullName>
    </submittedName>
</protein>
<dbReference type="InterPro" id="IPR010846">
    <property type="entry name" value="AmiA-like"/>
</dbReference>
<accession>A0AA42FI96</accession>
<dbReference type="Pfam" id="PF07313">
    <property type="entry name" value="AmiA-like"/>
    <property type="match status" value="1"/>
</dbReference>
<organism evidence="1 3">
    <name type="scientific">Providencia huashanensis</name>
    <dbReference type="NCBI Taxonomy" id="3037798"/>
    <lineage>
        <taxon>Bacteria</taxon>
        <taxon>Pseudomonadati</taxon>
        <taxon>Pseudomonadota</taxon>
        <taxon>Gammaproteobacteria</taxon>
        <taxon>Enterobacterales</taxon>
        <taxon>Morganellaceae</taxon>
        <taxon>Providencia</taxon>
    </lineage>
</organism>
<dbReference type="EMBL" id="JAUQTG010000010">
    <property type="protein sequence ID" value="MDO7857798.1"/>
    <property type="molecule type" value="Genomic_DNA"/>
</dbReference>
<sequence>MYTKNSNSGRMRRLVTATLMLLMVNYVQAQVVLTSGSHKILTSIFNQQNEMQRYHSTSAEKIDVLTQYFLNTPYDKQTLNMSPLFAENLVVNLEAMDCMTFIEYVEAFKGAENSAQFFRNLTSIRYFNQDITYKNRRHFFSDWAQGDSAVAEDITAKISPYAVNVSKQLNLKGNRKTYILGLPITYRDINYIPSKHIDNDLIKRLKTGDYIGVYSTNRGLDVSHVGIVIQKGNKTIFRNASSLRENFKVSDVELQHYIQGKEGIIVFRSKIDY</sequence>
<reference evidence="2" key="3">
    <citation type="journal article" date="2024" name="Int. J. Antimicrob. Agents">
        <title>Identification of a novel Providencia species showing multi-drug-resistant in three patients with hospital-acquired infection.</title>
        <authorList>
            <person name="Yang W."/>
            <person name="Chen J."/>
            <person name="Yang F."/>
            <person name="Ji P."/>
            <person name="Shen S."/>
            <person name="Yin D."/>
            <person name="Hu F."/>
        </authorList>
    </citation>
    <scope>NUCLEOTIDE SEQUENCE</scope>
    <source>
        <strain evidence="2">CRE-138-0111</strain>
    </source>
</reference>
<name>A0AA42FI96_9GAMM</name>
<dbReference type="Proteomes" id="UP001156701">
    <property type="component" value="Unassembled WGS sequence"/>
</dbReference>
<dbReference type="InterPro" id="IPR038765">
    <property type="entry name" value="Papain-like_cys_pep_sf"/>
</dbReference>
<proteinExistence type="predicted"/>
<reference evidence="1" key="1">
    <citation type="submission" date="2023-03" db="EMBL/GenBank/DDBJ databases">
        <title>a new species belonging to Providencia genus.</title>
        <authorList>
            <person name="Yang W."/>
            <person name="Hu F."/>
            <person name="Shen S."/>
            <person name="Ding L."/>
            <person name="Yin D."/>
        </authorList>
    </citation>
    <scope>NUCLEOTIDE SEQUENCE</scope>
    <source>
        <strain evidence="1">CRE-3FA-0001</strain>
    </source>
</reference>
<comment type="caution">
    <text evidence="1">The sequence shown here is derived from an EMBL/GenBank/DDBJ whole genome shotgun (WGS) entry which is preliminary data.</text>
</comment>
<reference evidence="2" key="2">
    <citation type="submission" date="2023-07" db="EMBL/GenBank/DDBJ databases">
        <authorList>
            <person name="Yang W."/>
            <person name="Chen J."/>
            <person name="Ji P."/>
            <person name="Hu F."/>
        </authorList>
    </citation>
    <scope>NUCLEOTIDE SEQUENCE</scope>
    <source>
        <strain evidence="2">CRE-138-0111</strain>
    </source>
</reference>
<evidence type="ECO:0000313" key="2">
    <source>
        <dbReference type="EMBL" id="MDO7857798.1"/>
    </source>
</evidence>
<dbReference type="Gene3D" id="1.10.3670.10">
    <property type="entry name" value="Putative xylanase like domain"/>
    <property type="match status" value="1"/>
</dbReference>
<evidence type="ECO:0000313" key="4">
    <source>
        <dbReference type="Proteomes" id="UP001176478"/>
    </source>
</evidence>
<dbReference type="EMBL" id="JARRYG010000013">
    <property type="protein sequence ID" value="MDG4697138.1"/>
    <property type="molecule type" value="Genomic_DNA"/>
</dbReference>
<dbReference type="Gene3D" id="2.30.260.10">
    <property type="entry name" value="putative xylanase like domain"/>
    <property type="match status" value="1"/>
</dbReference>
<keyword evidence="4" id="KW-1185">Reference proteome</keyword>
<dbReference type="SUPFAM" id="SSF54001">
    <property type="entry name" value="Cysteine proteinases"/>
    <property type="match status" value="1"/>
</dbReference>